<evidence type="ECO:0000256" key="1">
    <source>
        <dbReference type="ARBA" id="ARBA00004613"/>
    </source>
</evidence>
<dbReference type="PRINTS" id="PR00313">
    <property type="entry name" value="CABNDNGRPT"/>
</dbReference>
<dbReference type="InterPro" id="IPR011049">
    <property type="entry name" value="Serralysin-like_metalloprot_C"/>
</dbReference>
<dbReference type="InterPro" id="IPR001343">
    <property type="entry name" value="Hemolysn_Ca-bd"/>
</dbReference>
<dbReference type="Pfam" id="PF00353">
    <property type="entry name" value="HemolysinCabind"/>
    <property type="match status" value="3"/>
</dbReference>
<keyword evidence="2" id="KW-0964">Secreted</keyword>
<sequence length="328" mass="34770">MTTNISYTFTYYYGDGEYYKGYGYTTSDSNYYAGQRIDETSANETGLTGYYVIDSVKPTSLTAYNGEVVITEYYDKDSNLIADNNRAGGEPGHLHNYPYNPSTDVNLGVGHNGLGSEAGLAHIDGHPFGFDLETFAVFNKSNEADLAPESPGDDVIEGGAGNQVIYGGKGNDLLFGDAILGGLSAPSGDDFLIGGDGNDGLYGGGGNDKLNGGWGDDYLNGYGGYSDSETDIMTGGAGADTFGLGYNWRSSSNVDIYYLGSGNAAITDFKAWEGDKIRIGGNINDYTLVKDQNLIGNSGLDTAIYRYGDLIAIVQDTTNVASQDFTIA</sequence>
<evidence type="ECO:0000313" key="4">
    <source>
        <dbReference type="Proteomes" id="UP000076925"/>
    </source>
</evidence>
<proteinExistence type="predicted"/>
<comment type="subcellular location">
    <subcellularLocation>
        <location evidence="1">Secreted</location>
    </subcellularLocation>
</comment>
<reference evidence="3 4" key="1">
    <citation type="journal article" date="2013" name="Genome Biol. Evol.">
        <title>Genomes of Stigonematalean cyanobacteria (subsection V) and the evolution of oxygenic photosynthesis from prokaryotes to plastids.</title>
        <authorList>
            <person name="Dagan T."/>
            <person name="Roettger M."/>
            <person name="Stucken K."/>
            <person name="Landan G."/>
            <person name="Koch R."/>
            <person name="Major P."/>
            <person name="Gould S.B."/>
            <person name="Goremykin V.V."/>
            <person name="Rippka R."/>
            <person name="Tandeau de Marsac N."/>
            <person name="Gugger M."/>
            <person name="Lockhart P.J."/>
            <person name="Allen J.F."/>
            <person name="Brune I."/>
            <person name="Maus I."/>
            <person name="Puhler A."/>
            <person name="Martin W.F."/>
        </authorList>
    </citation>
    <scope>NUCLEOTIDE SEQUENCE [LARGE SCALE GENOMIC DNA]</scope>
    <source>
        <strain evidence="3 4">PCC 7110</strain>
    </source>
</reference>
<dbReference type="OrthoDB" id="462989at2"/>
<evidence type="ECO:0000256" key="2">
    <source>
        <dbReference type="ARBA" id="ARBA00022525"/>
    </source>
</evidence>
<dbReference type="GO" id="GO:0005576">
    <property type="term" value="C:extracellular region"/>
    <property type="evidence" value="ECO:0007669"/>
    <property type="project" value="UniProtKB-SubCell"/>
</dbReference>
<dbReference type="GO" id="GO:0005509">
    <property type="term" value="F:calcium ion binding"/>
    <property type="evidence" value="ECO:0007669"/>
    <property type="project" value="InterPro"/>
</dbReference>
<accession>A0A139WYE2</accession>
<dbReference type="EMBL" id="ANNX02000047">
    <property type="protein sequence ID" value="KYC37402.1"/>
    <property type="molecule type" value="Genomic_DNA"/>
</dbReference>
<dbReference type="AlphaFoldDB" id="A0A139WYE2"/>
<keyword evidence="4" id="KW-1185">Reference proteome</keyword>
<dbReference type="InterPro" id="IPR050557">
    <property type="entry name" value="RTX_toxin/Mannuronan_C5-epim"/>
</dbReference>
<dbReference type="PANTHER" id="PTHR38340">
    <property type="entry name" value="S-LAYER PROTEIN"/>
    <property type="match status" value="1"/>
</dbReference>
<evidence type="ECO:0008006" key="5">
    <source>
        <dbReference type="Google" id="ProtNLM"/>
    </source>
</evidence>
<dbReference type="PROSITE" id="PS00330">
    <property type="entry name" value="HEMOLYSIN_CALCIUM"/>
    <property type="match status" value="2"/>
</dbReference>
<dbReference type="SUPFAM" id="SSF51120">
    <property type="entry name" value="beta-Roll"/>
    <property type="match status" value="1"/>
</dbReference>
<organism evidence="3 4">
    <name type="scientific">Scytonema hofmannii PCC 7110</name>
    <dbReference type="NCBI Taxonomy" id="128403"/>
    <lineage>
        <taxon>Bacteria</taxon>
        <taxon>Bacillati</taxon>
        <taxon>Cyanobacteriota</taxon>
        <taxon>Cyanophyceae</taxon>
        <taxon>Nostocales</taxon>
        <taxon>Scytonemataceae</taxon>
        <taxon>Scytonema</taxon>
    </lineage>
</organism>
<gene>
    <name evidence="3" type="ORF">WA1_48265</name>
</gene>
<dbReference type="Gene3D" id="2.150.10.10">
    <property type="entry name" value="Serralysin-like metalloprotease, C-terminal"/>
    <property type="match status" value="1"/>
</dbReference>
<dbReference type="InterPro" id="IPR018511">
    <property type="entry name" value="Hemolysin-typ_Ca-bd_CS"/>
</dbReference>
<dbReference type="PANTHER" id="PTHR38340:SF1">
    <property type="entry name" value="S-LAYER PROTEIN"/>
    <property type="match status" value="1"/>
</dbReference>
<name>A0A139WYE2_9CYAN</name>
<dbReference type="STRING" id="128403.WA1_48265"/>
<evidence type="ECO:0000313" key="3">
    <source>
        <dbReference type="EMBL" id="KYC37402.1"/>
    </source>
</evidence>
<protein>
    <recommendedName>
        <fullName evidence="5">Calcium-binding protein</fullName>
    </recommendedName>
</protein>
<comment type="caution">
    <text evidence="3">The sequence shown here is derived from an EMBL/GenBank/DDBJ whole genome shotgun (WGS) entry which is preliminary data.</text>
</comment>
<dbReference type="Proteomes" id="UP000076925">
    <property type="component" value="Unassembled WGS sequence"/>
</dbReference>
<dbReference type="RefSeq" id="WP_017742451.1">
    <property type="nucleotide sequence ID" value="NZ_KQ976354.1"/>
</dbReference>